<dbReference type="EMBL" id="QGGU01000004">
    <property type="protein sequence ID" value="PWK52977.1"/>
    <property type="molecule type" value="Genomic_DNA"/>
</dbReference>
<keyword evidence="5" id="KW-1185">Reference proteome</keyword>
<dbReference type="CDD" id="cd03443">
    <property type="entry name" value="PaaI_thioesterase"/>
    <property type="match status" value="1"/>
</dbReference>
<dbReference type="RefSeq" id="WP_109762950.1">
    <property type="nucleotide sequence ID" value="NZ_QGGU01000004.1"/>
</dbReference>
<evidence type="ECO:0000313" key="4">
    <source>
        <dbReference type="EMBL" id="PWK52977.1"/>
    </source>
</evidence>
<dbReference type="PANTHER" id="PTHR21660:SF1">
    <property type="entry name" value="ACYL-COENZYME A THIOESTERASE 13"/>
    <property type="match status" value="1"/>
</dbReference>
<evidence type="ECO:0000256" key="2">
    <source>
        <dbReference type="ARBA" id="ARBA00022801"/>
    </source>
</evidence>
<dbReference type="PANTHER" id="PTHR21660">
    <property type="entry name" value="THIOESTERASE SUPERFAMILY MEMBER-RELATED"/>
    <property type="match status" value="1"/>
</dbReference>
<evidence type="ECO:0000256" key="1">
    <source>
        <dbReference type="ARBA" id="ARBA00008324"/>
    </source>
</evidence>
<protein>
    <submittedName>
        <fullName evidence="4">Uncharacterized protein (TIGR00369 family)</fullName>
    </submittedName>
</protein>
<dbReference type="AlphaFoldDB" id="A0A316GE93"/>
<gene>
    <name evidence="4" type="ORF">C8D97_104195</name>
</gene>
<evidence type="ECO:0000313" key="5">
    <source>
        <dbReference type="Proteomes" id="UP000245790"/>
    </source>
</evidence>
<dbReference type="NCBIfam" id="TIGR00369">
    <property type="entry name" value="unchar_dom_1"/>
    <property type="match status" value="1"/>
</dbReference>
<proteinExistence type="inferred from homology"/>
<dbReference type="OrthoDB" id="9813158at2"/>
<sequence>MPKPELIQQLAEAFGEKIPFNKLLGLHFDKLDRDSCEVSFHNKPELVGNYIQGILHGGVIASAIDVAGGTMAAIGLMQRNPETHQQELLEKLSRLGTIDLRIDYVRPGRGERFIASAKVLRSGNKVAVVRMELHNEQQTLIALGTGTYLIG</sequence>
<organism evidence="4 5">
    <name type="scientific">Pleionea mediterranea</name>
    <dbReference type="NCBI Taxonomy" id="523701"/>
    <lineage>
        <taxon>Bacteria</taxon>
        <taxon>Pseudomonadati</taxon>
        <taxon>Pseudomonadota</taxon>
        <taxon>Gammaproteobacteria</taxon>
        <taxon>Oceanospirillales</taxon>
        <taxon>Pleioneaceae</taxon>
        <taxon>Pleionea</taxon>
    </lineage>
</organism>
<dbReference type="Pfam" id="PF03061">
    <property type="entry name" value="4HBT"/>
    <property type="match status" value="1"/>
</dbReference>
<accession>A0A316GE93</accession>
<dbReference type="InterPro" id="IPR006683">
    <property type="entry name" value="Thioestr_dom"/>
</dbReference>
<dbReference type="NCBIfam" id="NF008675">
    <property type="entry name" value="PRK11688.1"/>
    <property type="match status" value="1"/>
</dbReference>
<dbReference type="Proteomes" id="UP000245790">
    <property type="component" value="Unassembled WGS sequence"/>
</dbReference>
<comment type="caution">
    <text evidence="4">The sequence shown here is derived from an EMBL/GenBank/DDBJ whole genome shotgun (WGS) entry which is preliminary data.</text>
</comment>
<dbReference type="GO" id="GO:0047617">
    <property type="term" value="F:fatty acyl-CoA hydrolase activity"/>
    <property type="evidence" value="ECO:0007669"/>
    <property type="project" value="InterPro"/>
</dbReference>
<dbReference type="InterPro" id="IPR039298">
    <property type="entry name" value="ACOT13"/>
</dbReference>
<comment type="similarity">
    <text evidence="1">Belongs to the thioesterase PaaI family.</text>
</comment>
<evidence type="ECO:0000259" key="3">
    <source>
        <dbReference type="Pfam" id="PF03061"/>
    </source>
</evidence>
<dbReference type="Gene3D" id="3.10.129.10">
    <property type="entry name" value="Hotdog Thioesterase"/>
    <property type="match status" value="1"/>
</dbReference>
<reference evidence="4 5" key="1">
    <citation type="submission" date="2018-05" db="EMBL/GenBank/DDBJ databases">
        <title>Genomic Encyclopedia of Type Strains, Phase IV (KMG-IV): sequencing the most valuable type-strain genomes for metagenomic binning, comparative biology and taxonomic classification.</title>
        <authorList>
            <person name="Goeker M."/>
        </authorList>
    </citation>
    <scope>NUCLEOTIDE SEQUENCE [LARGE SCALE GENOMIC DNA]</scope>
    <source>
        <strain evidence="4 5">DSM 25350</strain>
    </source>
</reference>
<feature type="domain" description="Thioesterase" evidence="3">
    <location>
        <begin position="52"/>
        <end position="141"/>
    </location>
</feature>
<keyword evidence="2" id="KW-0378">Hydrolase</keyword>
<name>A0A316GE93_9GAMM</name>
<dbReference type="InterPro" id="IPR003736">
    <property type="entry name" value="PAAI_dom"/>
</dbReference>
<dbReference type="SUPFAM" id="SSF54637">
    <property type="entry name" value="Thioesterase/thiol ester dehydrase-isomerase"/>
    <property type="match status" value="1"/>
</dbReference>
<dbReference type="InterPro" id="IPR029069">
    <property type="entry name" value="HotDog_dom_sf"/>
</dbReference>